<evidence type="ECO:0000256" key="2">
    <source>
        <dbReference type="ARBA" id="ARBA00022729"/>
    </source>
</evidence>
<evidence type="ECO:0000256" key="1">
    <source>
        <dbReference type="ARBA" id="ARBA00022475"/>
    </source>
</evidence>
<dbReference type="EMBL" id="OANS01000008">
    <property type="protein sequence ID" value="SNX29617.1"/>
    <property type="molecule type" value="Genomic_DNA"/>
</dbReference>
<dbReference type="Gene3D" id="3.40.50.10610">
    <property type="entry name" value="ABC-type transport auxiliary lipoprotein component"/>
    <property type="match status" value="1"/>
</dbReference>
<accession>A0A240E326</accession>
<proteinExistence type="predicted"/>
<evidence type="ECO:0000256" key="6">
    <source>
        <dbReference type="SAM" id="MobiDB-lite"/>
    </source>
</evidence>
<evidence type="ECO:0000256" key="5">
    <source>
        <dbReference type="ARBA" id="ARBA00023288"/>
    </source>
</evidence>
<dbReference type="PANTHER" id="PTHR41164">
    <property type="entry name" value="CURLI PRODUCTION ASSEMBLY/TRANSPORT COMPONENT CSGG"/>
    <property type="match status" value="1"/>
</dbReference>
<feature type="region of interest" description="Disordered" evidence="6">
    <location>
        <begin position="315"/>
        <end position="338"/>
    </location>
</feature>
<dbReference type="PROSITE" id="PS51257">
    <property type="entry name" value="PROKAR_LIPOPROTEIN"/>
    <property type="match status" value="1"/>
</dbReference>
<gene>
    <name evidence="7" type="ORF">SAMN06295945_1999</name>
</gene>
<dbReference type="Proteomes" id="UP000218069">
    <property type="component" value="Unassembled WGS sequence"/>
</dbReference>
<keyword evidence="3" id="KW-0472">Membrane</keyword>
<dbReference type="OrthoDB" id="8832648at2"/>
<evidence type="ECO:0000313" key="7">
    <source>
        <dbReference type="EMBL" id="SNX29617.1"/>
    </source>
</evidence>
<dbReference type="AlphaFoldDB" id="A0A240E326"/>
<organism evidence="7 8">
    <name type="scientific">Polynucleobacter meluiroseus</name>
    <dbReference type="NCBI Taxonomy" id="1938814"/>
    <lineage>
        <taxon>Bacteria</taxon>
        <taxon>Pseudomonadati</taxon>
        <taxon>Pseudomonadota</taxon>
        <taxon>Betaproteobacteria</taxon>
        <taxon>Burkholderiales</taxon>
        <taxon>Burkholderiaceae</taxon>
        <taxon>Polynucleobacter</taxon>
    </lineage>
</organism>
<dbReference type="GO" id="GO:0030288">
    <property type="term" value="C:outer membrane-bounded periplasmic space"/>
    <property type="evidence" value="ECO:0007669"/>
    <property type="project" value="InterPro"/>
</dbReference>
<evidence type="ECO:0000256" key="3">
    <source>
        <dbReference type="ARBA" id="ARBA00023136"/>
    </source>
</evidence>
<reference evidence="8" key="1">
    <citation type="submission" date="2017-08" db="EMBL/GenBank/DDBJ databases">
        <authorList>
            <person name="Varghese N."/>
            <person name="Submissions S."/>
        </authorList>
    </citation>
    <scope>NUCLEOTIDE SEQUENCE [LARGE SCALE GENOMIC DNA]</scope>
    <source>
        <strain evidence="8">AP-Melu-1000-B4</strain>
    </source>
</reference>
<dbReference type="Pfam" id="PF03783">
    <property type="entry name" value="CsgG"/>
    <property type="match status" value="1"/>
</dbReference>
<feature type="compositionally biased region" description="Low complexity" evidence="6">
    <location>
        <begin position="315"/>
        <end position="329"/>
    </location>
</feature>
<evidence type="ECO:0000313" key="8">
    <source>
        <dbReference type="Proteomes" id="UP000218069"/>
    </source>
</evidence>
<dbReference type="InterPro" id="IPR005534">
    <property type="entry name" value="Curli_assmbl/transp-comp_CsgG"/>
</dbReference>
<evidence type="ECO:0000256" key="4">
    <source>
        <dbReference type="ARBA" id="ARBA00023139"/>
    </source>
</evidence>
<keyword evidence="4" id="KW-0564">Palmitate</keyword>
<dbReference type="PANTHER" id="PTHR41164:SF1">
    <property type="entry name" value="CURLI PRODUCTION ASSEMBLY_TRANSPORT COMPONENT CSGG"/>
    <property type="match status" value="1"/>
</dbReference>
<name>A0A240E326_9BURK</name>
<keyword evidence="2" id="KW-0732">Signal</keyword>
<sequence length="354" mass="38692">MTGKRPCYLITLFVAVLLSGCQGYSIITTTRNEDVSLVKGPPIRDIVTPFDRALICLRPKVNKNITFSVGAVLDQTGKEQLTDGGLGKFVTQGAGDMLQSALYEGGVSLLNRRDPRVLEAELKWGLQDQRRIIPSDYFITGSINSLDIMPGGGVQTEIGGMGPTYSQMRMLVGIDLALTSSKTSQIIANVALQKQIFATDFNVAMGNFIGVTLFNVNAGYKEREAIHFALRQMINLATFELLTQIMNPRDYSDCRKLIDKVSDGSIENTKTAKLSYEYEQSLIAVANTKESNVKSFTPPGQNQDLSDQSIQRAVSPNAYNPSNSANQPNKALTPDGSGGTDFLLNKQEIIQFSK</sequence>
<protein>
    <submittedName>
        <fullName evidence="7">Curli biogenesis system outer membrane secretion channel CsgG</fullName>
    </submittedName>
</protein>
<keyword evidence="5" id="KW-0449">Lipoprotein</keyword>
<keyword evidence="8" id="KW-1185">Reference proteome</keyword>
<keyword evidence="1" id="KW-1003">Cell membrane</keyword>